<dbReference type="RefSeq" id="WP_380685261.1">
    <property type="nucleotide sequence ID" value="NZ_JBHRSS010000001.1"/>
</dbReference>
<accession>A0ABV7EHX8</accession>
<dbReference type="Pfam" id="PF01258">
    <property type="entry name" value="zf-dskA_traR"/>
    <property type="match status" value="1"/>
</dbReference>
<dbReference type="InterPro" id="IPR000962">
    <property type="entry name" value="Znf_DskA_TraR"/>
</dbReference>
<feature type="zinc finger region" description="dksA C4-type" evidence="4">
    <location>
        <begin position="87"/>
        <end position="111"/>
    </location>
</feature>
<feature type="coiled-coil region" evidence="5">
    <location>
        <begin position="8"/>
        <end position="35"/>
    </location>
</feature>
<evidence type="ECO:0000313" key="8">
    <source>
        <dbReference type="Proteomes" id="UP001595462"/>
    </source>
</evidence>
<proteinExistence type="predicted"/>
<evidence type="ECO:0000256" key="2">
    <source>
        <dbReference type="ARBA" id="ARBA00022771"/>
    </source>
</evidence>
<protein>
    <submittedName>
        <fullName evidence="7">TraR/DksA family transcriptional regulator</fullName>
    </submittedName>
</protein>
<reference evidence="8" key="1">
    <citation type="journal article" date="2019" name="Int. J. Syst. Evol. Microbiol.">
        <title>The Global Catalogue of Microorganisms (GCM) 10K type strain sequencing project: providing services to taxonomists for standard genome sequencing and annotation.</title>
        <authorList>
            <consortium name="The Broad Institute Genomics Platform"/>
            <consortium name="The Broad Institute Genome Sequencing Center for Infectious Disease"/>
            <person name="Wu L."/>
            <person name="Ma J."/>
        </authorList>
    </citation>
    <scope>NUCLEOTIDE SEQUENCE [LARGE SCALE GENOMIC DNA]</scope>
    <source>
        <strain evidence="8">KCTC 52640</strain>
    </source>
</reference>
<evidence type="ECO:0000313" key="7">
    <source>
        <dbReference type="EMBL" id="MFC3102323.1"/>
    </source>
</evidence>
<evidence type="ECO:0000256" key="5">
    <source>
        <dbReference type="SAM" id="Coils"/>
    </source>
</evidence>
<name>A0ABV7EHX8_9GAMM</name>
<keyword evidence="3" id="KW-0862">Zinc</keyword>
<evidence type="ECO:0000256" key="3">
    <source>
        <dbReference type="ARBA" id="ARBA00022833"/>
    </source>
</evidence>
<sequence>MSADNPYQKRLRARLDELEAQTRRYLADSASAEQSVELDQTRQGRLSRMDAMQAQAMSRAARDRANQQLQRIGSTRKRLGSAEFGVCMDCDETIAQARLLHDPTILRCLDCAAAREQG</sequence>
<keyword evidence="5" id="KW-0175">Coiled coil</keyword>
<evidence type="ECO:0000256" key="4">
    <source>
        <dbReference type="PROSITE-ProRule" id="PRU00510"/>
    </source>
</evidence>
<keyword evidence="1" id="KW-0479">Metal-binding</keyword>
<dbReference type="Gene3D" id="1.20.120.910">
    <property type="entry name" value="DksA, coiled-coil domain"/>
    <property type="match status" value="1"/>
</dbReference>
<organism evidence="7 8">
    <name type="scientific">Salinisphaera aquimarina</name>
    <dbReference type="NCBI Taxonomy" id="2094031"/>
    <lineage>
        <taxon>Bacteria</taxon>
        <taxon>Pseudomonadati</taxon>
        <taxon>Pseudomonadota</taxon>
        <taxon>Gammaproteobacteria</taxon>
        <taxon>Salinisphaerales</taxon>
        <taxon>Salinisphaeraceae</taxon>
        <taxon>Salinisphaera</taxon>
    </lineage>
</organism>
<comment type="caution">
    <text evidence="7">The sequence shown here is derived from an EMBL/GenBank/DDBJ whole genome shotgun (WGS) entry which is preliminary data.</text>
</comment>
<evidence type="ECO:0000256" key="1">
    <source>
        <dbReference type="ARBA" id="ARBA00022723"/>
    </source>
</evidence>
<dbReference type="EMBL" id="JBHRSS010000001">
    <property type="protein sequence ID" value="MFC3102323.1"/>
    <property type="molecule type" value="Genomic_DNA"/>
</dbReference>
<dbReference type="PROSITE" id="PS51128">
    <property type="entry name" value="ZF_DKSA_2"/>
    <property type="match status" value="1"/>
</dbReference>
<gene>
    <name evidence="7" type="ORF">ACFOSU_00285</name>
</gene>
<dbReference type="SUPFAM" id="SSF57716">
    <property type="entry name" value="Glucocorticoid receptor-like (DNA-binding domain)"/>
    <property type="match status" value="1"/>
</dbReference>
<feature type="domain" description="Zinc finger DksA/TraR C4-type" evidence="6">
    <location>
        <begin position="84"/>
        <end position="117"/>
    </location>
</feature>
<keyword evidence="2" id="KW-0863">Zinc-finger</keyword>
<dbReference type="Proteomes" id="UP001595462">
    <property type="component" value="Unassembled WGS sequence"/>
</dbReference>
<keyword evidence="8" id="KW-1185">Reference proteome</keyword>
<evidence type="ECO:0000259" key="6">
    <source>
        <dbReference type="Pfam" id="PF01258"/>
    </source>
</evidence>